<organism evidence="2 3">
    <name type="scientific">Hymenobacter frigidus</name>
    <dbReference type="NCBI Taxonomy" id="1524095"/>
    <lineage>
        <taxon>Bacteria</taxon>
        <taxon>Pseudomonadati</taxon>
        <taxon>Bacteroidota</taxon>
        <taxon>Cytophagia</taxon>
        <taxon>Cytophagales</taxon>
        <taxon>Hymenobacteraceae</taxon>
        <taxon>Hymenobacter</taxon>
    </lineage>
</organism>
<protein>
    <recommendedName>
        <fullName evidence="1">Transposase IS4-like domain-containing protein</fullName>
    </recommendedName>
</protein>
<dbReference type="RefSeq" id="WP_262891840.1">
    <property type="nucleotide sequence ID" value="NZ_BMGY01000038.1"/>
</dbReference>
<dbReference type="Pfam" id="PF01609">
    <property type="entry name" value="DDE_Tnp_1"/>
    <property type="match status" value="1"/>
</dbReference>
<accession>A0ABQ2ACZ9</accession>
<dbReference type="InterPro" id="IPR012337">
    <property type="entry name" value="RNaseH-like_sf"/>
</dbReference>
<name>A0ABQ2ACZ9_9BACT</name>
<evidence type="ECO:0000313" key="3">
    <source>
        <dbReference type="Proteomes" id="UP000637774"/>
    </source>
</evidence>
<dbReference type="Proteomes" id="UP000637774">
    <property type="component" value="Unassembled WGS sequence"/>
</dbReference>
<reference evidence="3" key="1">
    <citation type="journal article" date="2019" name="Int. J. Syst. Evol. Microbiol.">
        <title>The Global Catalogue of Microorganisms (GCM) 10K type strain sequencing project: providing services to taxonomists for standard genome sequencing and annotation.</title>
        <authorList>
            <consortium name="The Broad Institute Genomics Platform"/>
            <consortium name="The Broad Institute Genome Sequencing Center for Infectious Disease"/>
            <person name="Wu L."/>
            <person name="Ma J."/>
        </authorList>
    </citation>
    <scope>NUCLEOTIDE SEQUENCE [LARGE SCALE GENOMIC DNA]</scope>
    <source>
        <strain evidence="3">CGMCC 1.14966</strain>
    </source>
</reference>
<dbReference type="SUPFAM" id="SSF53098">
    <property type="entry name" value="Ribonuclease H-like"/>
    <property type="match status" value="1"/>
</dbReference>
<feature type="domain" description="Transposase IS4-like" evidence="1">
    <location>
        <begin position="4"/>
        <end position="51"/>
    </location>
</feature>
<keyword evidence="3" id="KW-1185">Reference proteome</keyword>
<gene>
    <name evidence="2" type="ORF">GCM10011495_32050</name>
</gene>
<evidence type="ECO:0000313" key="2">
    <source>
        <dbReference type="EMBL" id="GGH89143.1"/>
    </source>
</evidence>
<dbReference type="InterPro" id="IPR002559">
    <property type="entry name" value="Transposase_11"/>
</dbReference>
<proteinExistence type="predicted"/>
<sequence length="89" mass="10519">MTWEQVTIIYQKRWKIEEYHKSLKQNTSMGKSPTKTVETQANHFFSSILAYIKLEKLTLRLGIGHFRLKAQLYLRGLKAMHYMLTKMAA</sequence>
<dbReference type="EMBL" id="BMGY01000038">
    <property type="protein sequence ID" value="GGH89143.1"/>
    <property type="molecule type" value="Genomic_DNA"/>
</dbReference>
<comment type="caution">
    <text evidence="2">The sequence shown here is derived from an EMBL/GenBank/DDBJ whole genome shotgun (WGS) entry which is preliminary data.</text>
</comment>
<evidence type="ECO:0000259" key="1">
    <source>
        <dbReference type="Pfam" id="PF01609"/>
    </source>
</evidence>